<proteinExistence type="predicted"/>
<dbReference type="EMBL" id="JAYFUM010000009">
    <property type="protein sequence ID" value="MEA5139234.1"/>
    <property type="molecule type" value="Genomic_DNA"/>
</dbReference>
<feature type="signal peptide" evidence="1">
    <location>
        <begin position="1"/>
        <end position="18"/>
    </location>
</feature>
<accession>A0ABU5Q8S7</accession>
<sequence>MKIQICLLFCILSYVSFSQNNESIQENVKDRFRTGDLKVSNSSSGTFYGFDNSTSEVVGTAYYDTDWHKYNVKFYPKTINTPLGTTKLDSINDIPCRINLKDNVIEFRVDFQTKIIDVDLVKTIKDGTKTLLVNVKEFESDTYQTGLVEEIVAGNYGLYLHYKVIVKKPDYSPALNTGSKDIRVIKEGKMAFKIGKKLYPISGKKALAQILGDKFKTADDFMSKNDLSYKEVKDVTSLVNFLNDSENR</sequence>
<evidence type="ECO:0000313" key="3">
    <source>
        <dbReference type="Proteomes" id="UP001302949"/>
    </source>
</evidence>
<feature type="chain" id="PRO_5045726087" evidence="1">
    <location>
        <begin position="19"/>
        <end position="248"/>
    </location>
</feature>
<dbReference type="Proteomes" id="UP001302949">
    <property type="component" value="Unassembled WGS sequence"/>
</dbReference>
<organism evidence="2 3">
    <name type="scientific">Arcicella rigui</name>
    <dbReference type="NCBI Taxonomy" id="797020"/>
    <lineage>
        <taxon>Bacteria</taxon>
        <taxon>Pseudomonadati</taxon>
        <taxon>Bacteroidota</taxon>
        <taxon>Cytophagia</taxon>
        <taxon>Cytophagales</taxon>
        <taxon>Flectobacillaceae</taxon>
        <taxon>Arcicella</taxon>
    </lineage>
</organism>
<dbReference type="RefSeq" id="WP_323296397.1">
    <property type="nucleotide sequence ID" value="NZ_JAYFUM010000009.1"/>
</dbReference>
<evidence type="ECO:0000256" key="1">
    <source>
        <dbReference type="SAM" id="SignalP"/>
    </source>
</evidence>
<gene>
    <name evidence="2" type="ORF">VB248_08815</name>
</gene>
<comment type="caution">
    <text evidence="2">The sequence shown here is derived from an EMBL/GenBank/DDBJ whole genome shotgun (WGS) entry which is preliminary data.</text>
</comment>
<name>A0ABU5Q8S7_9BACT</name>
<reference evidence="2 3" key="1">
    <citation type="submission" date="2023-12" db="EMBL/GenBank/DDBJ databases">
        <title>Novel species of the genus Arcicella isolated from rivers.</title>
        <authorList>
            <person name="Lu H."/>
        </authorList>
    </citation>
    <scope>NUCLEOTIDE SEQUENCE [LARGE SCALE GENOMIC DNA]</scope>
    <source>
        <strain evidence="2 3">KCTC 23307</strain>
    </source>
</reference>
<evidence type="ECO:0000313" key="2">
    <source>
        <dbReference type="EMBL" id="MEA5139234.1"/>
    </source>
</evidence>
<protein>
    <submittedName>
        <fullName evidence="2">Uncharacterized protein</fullName>
    </submittedName>
</protein>
<keyword evidence="3" id="KW-1185">Reference proteome</keyword>
<keyword evidence="1" id="KW-0732">Signal</keyword>